<proteinExistence type="predicted"/>
<gene>
    <name evidence="1" type="ORF">CLV47_101364</name>
</gene>
<dbReference type="AlphaFoldDB" id="A0A2T1A6L3"/>
<protein>
    <submittedName>
        <fullName evidence="1">TetR family transcriptional regulator</fullName>
    </submittedName>
</protein>
<dbReference type="Proteomes" id="UP000237752">
    <property type="component" value="Unassembled WGS sequence"/>
</dbReference>
<sequence length="204" mass="22348">MPDPSAKVDGRTLRAERTRESVIDAYTALLLGGNLKPTAQEIAAKANVSQRAVFNNFNDLETLVAAVGARTLAIATKDFERIPVDLPLAERILRFSRRRAKVLESIGPITRAVQLRIPFSADVQKSRARHYDRVRREIRKLFADELAAAVDEKSLTKALLVASSAAAWSSARDDLGLGAEEATEILRRTVTGLIRDSVNPSVSD</sequence>
<accession>A0A2T1A6L3</accession>
<dbReference type="RefSeq" id="WP_106347270.1">
    <property type="nucleotide sequence ID" value="NZ_PVUE01000001.1"/>
</dbReference>
<evidence type="ECO:0000313" key="1">
    <source>
        <dbReference type="EMBL" id="PRZ44239.1"/>
    </source>
</evidence>
<dbReference type="EMBL" id="PVUE01000001">
    <property type="protein sequence ID" value="PRZ44239.1"/>
    <property type="molecule type" value="Genomic_DNA"/>
</dbReference>
<reference evidence="1 2" key="1">
    <citation type="submission" date="2018-03" db="EMBL/GenBank/DDBJ databases">
        <title>Genomic Encyclopedia of Archaeal and Bacterial Type Strains, Phase II (KMG-II): from individual species to whole genera.</title>
        <authorList>
            <person name="Goeker M."/>
        </authorList>
    </citation>
    <scope>NUCLEOTIDE SEQUENCE [LARGE SCALE GENOMIC DNA]</scope>
    <source>
        <strain evidence="1 2">DSM 100065</strain>
    </source>
</reference>
<dbReference type="OrthoDB" id="8688418at2"/>
<dbReference type="Gene3D" id="1.10.357.10">
    <property type="entry name" value="Tetracycline Repressor, domain 2"/>
    <property type="match status" value="1"/>
</dbReference>
<keyword evidence="2" id="KW-1185">Reference proteome</keyword>
<evidence type="ECO:0000313" key="2">
    <source>
        <dbReference type="Proteomes" id="UP000237752"/>
    </source>
</evidence>
<dbReference type="InterPro" id="IPR009057">
    <property type="entry name" value="Homeodomain-like_sf"/>
</dbReference>
<organism evidence="1 2">
    <name type="scientific">Antricoccus suffuscus</name>
    <dbReference type="NCBI Taxonomy" id="1629062"/>
    <lineage>
        <taxon>Bacteria</taxon>
        <taxon>Bacillati</taxon>
        <taxon>Actinomycetota</taxon>
        <taxon>Actinomycetes</taxon>
        <taxon>Geodermatophilales</taxon>
        <taxon>Antricoccaceae</taxon>
        <taxon>Antricoccus</taxon>
    </lineage>
</organism>
<comment type="caution">
    <text evidence="1">The sequence shown here is derived from an EMBL/GenBank/DDBJ whole genome shotgun (WGS) entry which is preliminary data.</text>
</comment>
<name>A0A2T1A6L3_9ACTN</name>
<dbReference type="SUPFAM" id="SSF46689">
    <property type="entry name" value="Homeodomain-like"/>
    <property type="match status" value="1"/>
</dbReference>